<keyword evidence="1" id="KW-0812">Transmembrane</keyword>
<reference evidence="3 4" key="1">
    <citation type="journal article" date="2021" name="bioRxiv">
        <title>Unique metabolic strategies in Hadean analogues reveal hints for primordial physiology.</title>
        <authorList>
            <person name="Nobu M.K."/>
            <person name="Nakai R."/>
            <person name="Tamazawa S."/>
            <person name="Mori H."/>
            <person name="Toyoda A."/>
            <person name="Ijiri A."/>
            <person name="Suzuki S."/>
            <person name="Kurokawa K."/>
            <person name="Kamagata Y."/>
            <person name="Tamaki H."/>
        </authorList>
    </citation>
    <scope>NUCLEOTIDE SEQUENCE [LARGE SCALE GENOMIC DNA]</scope>
    <source>
        <strain evidence="3">BS525</strain>
    </source>
</reference>
<dbReference type="Pfam" id="PF25939">
    <property type="entry name" value="DUF7982"/>
    <property type="match status" value="1"/>
</dbReference>
<keyword evidence="1" id="KW-0472">Membrane</keyword>
<sequence length="258" mass="28622">MRYHSYFYLGIALLIIGSLTSLASYFILQQNWITAFGLSLIILSIILFAINKAVPSLSPEAGRLLFQVGLENLASLIEELNINSKAVYLPSSYTSAKQPQALIPLHRNPQIPKLNQVLSKRFIVRYGNNPEEVGLLLSTPGSIAMDMWENKPGSTAGELESALIYLLRGILDVANGVRVTMKDSLLYVEVFGFRWEKANYHYHQCLGSPVTSLIASTVAEAFGKPVIIVEEQNIKSKLSIKLELQNTEDGPLKVEVEK</sequence>
<evidence type="ECO:0000313" key="4">
    <source>
        <dbReference type="Proteomes" id="UP000811545"/>
    </source>
</evidence>
<organism evidence="3 4">
    <name type="scientific">Psychracetigena formicireducens</name>
    <dbReference type="NCBI Taxonomy" id="2986056"/>
    <lineage>
        <taxon>Bacteria</taxon>
        <taxon>Bacillati</taxon>
        <taxon>Candidatus Lithacetigenota</taxon>
        <taxon>Candidatus Psychracetigena</taxon>
    </lineage>
</organism>
<feature type="domain" description="DUF7982" evidence="2">
    <location>
        <begin position="12"/>
        <end position="231"/>
    </location>
</feature>
<proteinExistence type="predicted"/>
<name>A0A9E2BGW7_PSYF1</name>
<dbReference type="InterPro" id="IPR058288">
    <property type="entry name" value="DUF7982"/>
</dbReference>
<accession>A0A9E2BGW7</accession>
<feature type="transmembrane region" description="Helical" evidence="1">
    <location>
        <begin position="7"/>
        <end position="26"/>
    </location>
</feature>
<evidence type="ECO:0000259" key="2">
    <source>
        <dbReference type="Pfam" id="PF25939"/>
    </source>
</evidence>
<evidence type="ECO:0000256" key="1">
    <source>
        <dbReference type="SAM" id="Phobius"/>
    </source>
</evidence>
<feature type="transmembrane region" description="Helical" evidence="1">
    <location>
        <begin position="32"/>
        <end position="50"/>
    </location>
</feature>
<gene>
    <name evidence="3" type="ORF">DDT42_01177</name>
</gene>
<dbReference type="Proteomes" id="UP000811545">
    <property type="component" value="Unassembled WGS sequence"/>
</dbReference>
<protein>
    <recommendedName>
        <fullName evidence="2">DUF7982 domain-containing protein</fullName>
    </recommendedName>
</protein>
<keyword evidence="1" id="KW-1133">Transmembrane helix</keyword>
<dbReference type="AlphaFoldDB" id="A0A9E2BGW7"/>
<comment type="caution">
    <text evidence="3">The sequence shown here is derived from an EMBL/GenBank/DDBJ whole genome shotgun (WGS) entry which is preliminary data.</text>
</comment>
<evidence type="ECO:0000313" key="3">
    <source>
        <dbReference type="EMBL" id="MBT9145307.1"/>
    </source>
</evidence>
<dbReference type="EMBL" id="QLTW01000073">
    <property type="protein sequence ID" value="MBT9145307.1"/>
    <property type="molecule type" value="Genomic_DNA"/>
</dbReference>